<dbReference type="EMBL" id="SNRX01000005">
    <property type="protein sequence ID" value="KAA6302801.1"/>
    <property type="molecule type" value="Genomic_DNA"/>
</dbReference>
<sequence>MADKRILTSRIWHTDGSWYAPKRFIKETFSSVVYCNYIETSSSAGDWTGVIIQKLGKKLYATIFSQENSFPCCNGFDIYTSKDVIAIYDGTKITDYSQLFNDICTIVYENETNKPDNLDTRIQDLLAEDSIVALYFVTGIGVLKERIDSMNDEEIIKMFSSFLHPQRVRNNVEHLYKKLNRLDG</sequence>
<name>A0A5M8P310_9BACT</name>
<comment type="caution">
    <text evidence="1">The sequence shown here is derived from an EMBL/GenBank/DDBJ whole genome shotgun (WGS) entry which is preliminary data.</text>
</comment>
<gene>
    <name evidence="1" type="ORF">EZS26_000971</name>
</gene>
<proteinExistence type="predicted"/>
<protein>
    <submittedName>
        <fullName evidence="1">Uncharacterized protein</fullName>
    </submittedName>
</protein>
<evidence type="ECO:0000313" key="2">
    <source>
        <dbReference type="Proteomes" id="UP000324575"/>
    </source>
</evidence>
<dbReference type="AlphaFoldDB" id="A0A5M8P310"/>
<accession>A0A5M8P310</accession>
<evidence type="ECO:0000313" key="1">
    <source>
        <dbReference type="EMBL" id="KAA6302801.1"/>
    </source>
</evidence>
<dbReference type="Proteomes" id="UP000324575">
    <property type="component" value="Unassembled WGS sequence"/>
</dbReference>
<organism evidence="1 2">
    <name type="scientific">Candidatus Ordinivivax streblomastigis</name>
    <dbReference type="NCBI Taxonomy" id="2540710"/>
    <lineage>
        <taxon>Bacteria</taxon>
        <taxon>Pseudomonadati</taxon>
        <taxon>Bacteroidota</taxon>
        <taxon>Bacteroidia</taxon>
        <taxon>Bacteroidales</taxon>
        <taxon>Candidatus Ordinivivax</taxon>
    </lineage>
</organism>
<reference evidence="1 2" key="1">
    <citation type="submission" date="2019-03" db="EMBL/GenBank/DDBJ databases">
        <title>Single cell metagenomics reveals metabolic interactions within the superorganism composed of flagellate Streblomastix strix and complex community of Bacteroidetes bacteria on its surface.</title>
        <authorList>
            <person name="Treitli S.C."/>
            <person name="Kolisko M."/>
            <person name="Husnik F."/>
            <person name="Keeling P."/>
            <person name="Hampl V."/>
        </authorList>
    </citation>
    <scope>NUCLEOTIDE SEQUENCE [LARGE SCALE GENOMIC DNA]</scope>
    <source>
        <strain evidence="1">St1</strain>
    </source>
</reference>